<keyword evidence="2" id="KW-1185">Reference proteome</keyword>
<dbReference type="EMBL" id="CAIIXF020000008">
    <property type="protein sequence ID" value="CAH1792875.1"/>
    <property type="molecule type" value="Genomic_DNA"/>
</dbReference>
<sequence length="154" mass="17829">MRKQLLFTFHLKMAIKRLQKAWRQLRMLFSKKQTNSKGVGTDLSIPEHCETENVFTFVVANRLAEALAERDALRKEKDQKEKELEMERLAVNRAQREIDELKEELTWLRELVESTLNITDFGTLCNDGPVGDKESELDRKDLDTDAALIALVPL</sequence>
<organism evidence="1 2">
    <name type="scientific">Owenia fusiformis</name>
    <name type="common">Polychaete worm</name>
    <dbReference type="NCBI Taxonomy" id="6347"/>
    <lineage>
        <taxon>Eukaryota</taxon>
        <taxon>Metazoa</taxon>
        <taxon>Spiralia</taxon>
        <taxon>Lophotrochozoa</taxon>
        <taxon>Annelida</taxon>
        <taxon>Polychaeta</taxon>
        <taxon>Sedentaria</taxon>
        <taxon>Canalipalpata</taxon>
        <taxon>Sabellida</taxon>
        <taxon>Oweniida</taxon>
        <taxon>Oweniidae</taxon>
        <taxon>Owenia</taxon>
    </lineage>
</organism>
<comment type="caution">
    <text evidence="1">The sequence shown here is derived from an EMBL/GenBank/DDBJ whole genome shotgun (WGS) entry which is preliminary data.</text>
</comment>
<dbReference type="AlphaFoldDB" id="A0A8J1UJB5"/>
<proteinExistence type="predicted"/>
<name>A0A8J1UJB5_OWEFU</name>
<evidence type="ECO:0000313" key="2">
    <source>
        <dbReference type="Proteomes" id="UP000749559"/>
    </source>
</evidence>
<reference evidence="1" key="1">
    <citation type="submission" date="2022-03" db="EMBL/GenBank/DDBJ databases">
        <authorList>
            <person name="Martin C."/>
        </authorList>
    </citation>
    <scope>NUCLEOTIDE SEQUENCE</scope>
</reference>
<evidence type="ECO:0000313" key="1">
    <source>
        <dbReference type="EMBL" id="CAH1792875.1"/>
    </source>
</evidence>
<gene>
    <name evidence="1" type="ORF">OFUS_LOCUS17795</name>
</gene>
<accession>A0A8J1UJB5</accession>
<dbReference type="Proteomes" id="UP000749559">
    <property type="component" value="Unassembled WGS sequence"/>
</dbReference>
<protein>
    <submittedName>
        <fullName evidence="1">Uncharacterized protein</fullName>
    </submittedName>
</protein>